<evidence type="ECO:0000313" key="2">
    <source>
        <dbReference type="Proteomes" id="UP001168972"/>
    </source>
</evidence>
<evidence type="ECO:0000313" key="1">
    <source>
        <dbReference type="EMBL" id="KAK0161618.1"/>
    </source>
</evidence>
<accession>A0AA39KGF0</accession>
<protein>
    <submittedName>
        <fullName evidence="1">Uncharacterized protein</fullName>
    </submittedName>
</protein>
<organism evidence="1 2">
    <name type="scientific">Microctonus hyperodae</name>
    <name type="common">Parasitoid wasp</name>
    <dbReference type="NCBI Taxonomy" id="165561"/>
    <lineage>
        <taxon>Eukaryota</taxon>
        <taxon>Metazoa</taxon>
        <taxon>Ecdysozoa</taxon>
        <taxon>Arthropoda</taxon>
        <taxon>Hexapoda</taxon>
        <taxon>Insecta</taxon>
        <taxon>Pterygota</taxon>
        <taxon>Neoptera</taxon>
        <taxon>Endopterygota</taxon>
        <taxon>Hymenoptera</taxon>
        <taxon>Apocrita</taxon>
        <taxon>Ichneumonoidea</taxon>
        <taxon>Braconidae</taxon>
        <taxon>Euphorinae</taxon>
        <taxon>Microctonus</taxon>
    </lineage>
</organism>
<keyword evidence="2" id="KW-1185">Reference proteome</keyword>
<gene>
    <name evidence="1" type="ORF">PV327_010073</name>
</gene>
<name>A0AA39KGF0_MICHY</name>
<dbReference type="AlphaFoldDB" id="A0AA39KGF0"/>
<reference evidence="1" key="2">
    <citation type="submission" date="2023-03" db="EMBL/GenBank/DDBJ databases">
        <authorList>
            <person name="Inwood S.N."/>
            <person name="Skelly J.G."/>
            <person name="Guhlin J."/>
            <person name="Harrop T.W.R."/>
            <person name="Goldson S.G."/>
            <person name="Dearden P.K."/>
        </authorList>
    </citation>
    <scope>NUCLEOTIDE SEQUENCE</scope>
    <source>
        <strain evidence="1">Lincoln</strain>
        <tissue evidence="1">Whole body</tissue>
    </source>
</reference>
<comment type="caution">
    <text evidence="1">The sequence shown here is derived from an EMBL/GenBank/DDBJ whole genome shotgun (WGS) entry which is preliminary data.</text>
</comment>
<reference evidence="1" key="1">
    <citation type="journal article" date="2023" name="bioRxiv">
        <title>Scaffold-level genome assemblies of two parasitoid biocontrol wasps reveal the parthenogenesis mechanism and an associated novel virus.</title>
        <authorList>
            <person name="Inwood S."/>
            <person name="Skelly J."/>
            <person name="Guhlin J."/>
            <person name="Harrop T."/>
            <person name="Goldson S."/>
            <person name="Dearden P."/>
        </authorList>
    </citation>
    <scope>NUCLEOTIDE SEQUENCE</scope>
    <source>
        <strain evidence="1">Lincoln</strain>
        <tissue evidence="1">Whole body</tissue>
    </source>
</reference>
<sequence length="226" mass="25110">MKTLFLIVQKKTYKHGTIGDGFTDPKLHGDLQCLFQLLASKAEEFAAGVSTNLNENMNGIIASYAPKSRLYGMSASGAYRNGLAINSKNTGTEYTMVNMNTAITLSPGSNTKKYASKIDILRKRKNERSSTIEVKKRRLHNKKEKAQLKHKRELSEGIMYETNCALMNRINIPAEITPVDDSSEPVVILFDIETGGFHINDEILQIAAKSKGAIMSFLCISYPRSL</sequence>
<dbReference type="EMBL" id="JAQQBR010001835">
    <property type="protein sequence ID" value="KAK0161618.1"/>
    <property type="molecule type" value="Genomic_DNA"/>
</dbReference>
<dbReference type="Proteomes" id="UP001168972">
    <property type="component" value="Unassembled WGS sequence"/>
</dbReference>
<proteinExistence type="predicted"/>